<dbReference type="EMBL" id="AP015030">
    <property type="protein sequence ID" value="BAW26583.1"/>
    <property type="molecule type" value="Genomic_DNA"/>
</dbReference>
<evidence type="ECO:0000313" key="1">
    <source>
        <dbReference type="EMBL" id="BAW26583.1"/>
    </source>
</evidence>
<reference evidence="1 2" key="1">
    <citation type="submission" date="2015-11" db="EMBL/GenBank/DDBJ databases">
        <title>Complete genome sequencing of a biphenyl-degrading bacterium, Pseudomonas putida KF715 (=NBRC110667).</title>
        <authorList>
            <person name="Suenaga H."/>
            <person name="Fujihara N."/>
            <person name="Watanabe T."/>
            <person name="Hirose J."/>
            <person name="Kimura N."/>
            <person name="Yamazoe A."/>
            <person name="Hosoyama A."/>
            <person name="Shimodaira J."/>
            <person name="Furukawa K."/>
        </authorList>
    </citation>
    <scope>NUCLEOTIDE SEQUENCE [LARGE SCALE GENOMIC DNA]</scope>
    <source>
        <strain evidence="1 2">KF715</strain>
        <plasmid evidence="2">Plasmid pkf715a dna</plasmid>
    </source>
</reference>
<geneLocation type="plasmid" evidence="2">
    <name>pkf715a dna</name>
</geneLocation>
<protein>
    <submittedName>
        <fullName evidence="1">ISAtc1-like protein</fullName>
    </submittedName>
</protein>
<proteinExistence type="predicted"/>
<name>A0A1L7NMD8_PSEPU</name>
<keyword evidence="1" id="KW-0614">Plasmid</keyword>
<evidence type="ECO:0000313" key="2">
    <source>
        <dbReference type="Proteomes" id="UP000218731"/>
    </source>
</evidence>
<accession>A0A1L7NMD8</accession>
<gene>
    <name evidence="1" type="ORF">KF715C_pA780</name>
</gene>
<organism evidence="1 2">
    <name type="scientific">Pseudomonas putida</name>
    <name type="common">Arthrobacter siderocapsulatus</name>
    <dbReference type="NCBI Taxonomy" id="303"/>
    <lineage>
        <taxon>Bacteria</taxon>
        <taxon>Pseudomonadati</taxon>
        <taxon>Pseudomonadota</taxon>
        <taxon>Gammaproteobacteria</taxon>
        <taxon>Pseudomonadales</taxon>
        <taxon>Pseudomonadaceae</taxon>
        <taxon>Pseudomonas</taxon>
    </lineage>
</organism>
<dbReference type="AlphaFoldDB" id="A0A1L7NMD8"/>
<sequence length="76" mass="8593">MLFATPGRDAQTFATFAADLRAYGGEPDAITDIGIDCPGPSRRARPSSIRRRASPSIHFMWWRWPVVRSTRFGVRK</sequence>
<dbReference type="Proteomes" id="UP000218731">
    <property type="component" value="Plasmid pKF715A"/>
</dbReference>